<evidence type="ECO:0000256" key="14">
    <source>
        <dbReference type="ARBA" id="ARBA00045077"/>
    </source>
</evidence>
<dbReference type="Gene3D" id="2.70.50.70">
    <property type="match status" value="1"/>
</dbReference>
<comment type="cofactor">
    <cofactor evidence="1">
        <name>Cu(2+)</name>
        <dbReference type="ChEBI" id="CHEBI:29036"/>
    </cofactor>
</comment>
<evidence type="ECO:0000256" key="8">
    <source>
        <dbReference type="ARBA" id="ARBA00023008"/>
    </source>
</evidence>
<dbReference type="Pfam" id="PF03443">
    <property type="entry name" value="AA9"/>
    <property type="match status" value="1"/>
</dbReference>
<organism evidence="18 19">
    <name type="scientific">Sarocladium strictum</name>
    <name type="common">Black bundle disease fungus</name>
    <name type="synonym">Acremonium strictum</name>
    <dbReference type="NCBI Taxonomy" id="5046"/>
    <lineage>
        <taxon>Eukaryota</taxon>
        <taxon>Fungi</taxon>
        <taxon>Dikarya</taxon>
        <taxon>Ascomycota</taxon>
        <taxon>Pezizomycotina</taxon>
        <taxon>Sordariomycetes</taxon>
        <taxon>Hypocreomycetidae</taxon>
        <taxon>Hypocreales</taxon>
        <taxon>Sarocladiaceae</taxon>
        <taxon>Sarocladium</taxon>
    </lineage>
</organism>
<comment type="subcellular location">
    <subcellularLocation>
        <location evidence="2">Secreted</location>
    </subcellularLocation>
</comment>
<evidence type="ECO:0000256" key="15">
    <source>
        <dbReference type="ARBA" id="ARBA00047174"/>
    </source>
</evidence>
<evidence type="ECO:0000256" key="10">
    <source>
        <dbReference type="ARBA" id="ARBA00023157"/>
    </source>
</evidence>
<evidence type="ECO:0000256" key="6">
    <source>
        <dbReference type="ARBA" id="ARBA00023001"/>
    </source>
</evidence>
<evidence type="ECO:0000256" key="12">
    <source>
        <dbReference type="ARBA" id="ARBA00023326"/>
    </source>
</evidence>
<dbReference type="InterPro" id="IPR005103">
    <property type="entry name" value="AA9_LPMO"/>
</dbReference>
<dbReference type="EC" id="1.14.99.56" evidence="15"/>
<comment type="similarity">
    <text evidence="13">Belongs to the polysaccharide monooxygenase AA9 family.</text>
</comment>
<keyword evidence="12" id="KW-0624">Polysaccharide degradation</keyword>
<feature type="signal peptide" evidence="16">
    <location>
        <begin position="1"/>
        <end position="19"/>
    </location>
</feature>
<accession>A0AA39L3I7</accession>
<evidence type="ECO:0000259" key="17">
    <source>
        <dbReference type="Pfam" id="PF03443"/>
    </source>
</evidence>
<keyword evidence="19" id="KW-1185">Reference proteome</keyword>
<reference evidence="18" key="1">
    <citation type="submission" date="2022-10" db="EMBL/GenBank/DDBJ databases">
        <title>Determination and structural analysis of whole genome sequence of Sarocladium strictum F4-1.</title>
        <authorList>
            <person name="Hu L."/>
            <person name="Jiang Y."/>
        </authorList>
    </citation>
    <scope>NUCLEOTIDE SEQUENCE</scope>
    <source>
        <strain evidence="18">F4-1</strain>
    </source>
</reference>
<dbReference type="GO" id="GO:0046872">
    <property type="term" value="F:metal ion binding"/>
    <property type="evidence" value="ECO:0007669"/>
    <property type="project" value="UniProtKB-KW"/>
</dbReference>
<evidence type="ECO:0000256" key="1">
    <source>
        <dbReference type="ARBA" id="ARBA00001973"/>
    </source>
</evidence>
<comment type="caution">
    <text evidence="18">The sequence shown here is derived from an EMBL/GenBank/DDBJ whole genome shotgun (WGS) entry which is preliminary data.</text>
</comment>
<dbReference type="GO" id="GO:0005576">
    <property type="term" value="C:extracellular region"/>
    <property type="evidence" value="ECO:0007669"/>
    <property type="project" value="UniProtKB-SubCell"/>
</dbReference>
<sequence length="283" mass="30836">MGLNNFLVAVSLLISLANGHSHVSNIVVNGGSYEGFDPRGTNSKVLTAWYTEVEQDGWVGIKDYNTSDIICHVNATNSMGYASVSGGDKISWFWAGWPESHKGPVLTSMARCGTDGRSCAEQDMASLEFFQIAEAGLLDPNRRATNHSVAMGYWATDLLIERNYTWLVEVPDFIEPGFYIMRHELVALHYAQIPGMGPQHYPQCVTLEVSSSGSARPEGVPATEFYQSDAPGLDYNIFVDELALPYDIPGPPLISGAAETVKQTASLITDQVEATPIPEATRK</sequence>
<evidence type="ECO:0000256" key="16">
    <source>
        <dbReference type="SAM" id="SignalP"/>
    </source>
</evidence>
<proteinExistence type="inferred from homology"/>
<dbReference type="CDD" id="cd21175">
    <property type="entry name" value="LPMO_AA9"/>
    <property type="match status" value="1"/>
</dbReference>
<feature type="domain" description="Auxiliary Activity family 9 catalytic" evidence="17">
    <location>
        <begin position="20"/>
        <end position="238"/>
    </location>
</feature>
<evidence type="ECO:0000256" key="7">
    <source>
        <dbReference type="ARBA" id="ARBA00023002"/>
    </source>
</evidence>
<evidence type="ECO:0000256" key="11">
    <source>
        <dbReference type="ARBA" id="ARBA00023277"/>
    </source>
</evidence>
<evidence type="ECO:0000256" key="13">
    <source>
        <dbReference type="ARBA" id="ARBA00044502"/>
    </source>
</evidence>
<dbReference type="PANTHER" id="PTHR33353:SF36">
    <property type="entry name" value="ENDO-BETA-1,4-GLUCANASE D"/>
    <property type="match status" value="1"/>
</dbReference>
<dbReference type="AlphaFoldDB" id="A0AA39L3I7"/>
<dbReference type="InterPro" id="IPR049892">
    <property type="entry name" value="AA9"/>
</dbReference>
<protein>
    <recommendedName>
        <fullName evidence="15">lytic cellulose monooxygenase (C4-dehydrogenating)</fullName>
        <ecNumber evidence="15">1.14.99.56</ecNumber>
    </recommendedName>
</protein>
<evidence type="ECO:0000313" key="19">
    <source>
        <dbReference type="Proteomes" id="UP001175261"/>
    </source>
</evidence>
<keyword evidence="9" id="KW-0503">Monooxygenase</keyword>
<keyword evidence="6" id="KW-0136">Cellulose degradation</keyword>
<keyword evidence="10" id="KW-1015">Disulfide bond</keyword>
<evidence type="ECO:0000256" key="3">
    <source>
        <dbReference type="ARBA" id="ARBA00022525"/>
    </source>
</evidence>
<keyword evidence="3" id="KW-0964">Secreted</keyword>
<dbReference type="GO" id="GO:0030245">
    <property type="term" value="P:cellulose catabolic process"/>
    <property type="evidence" value="ECO:0007669"/>
    <property type="project" value="UniProtKB-KW"/>
</dbReference>
<name>A0AA39L3I7_SARSR</name>
<evidence type="ECO:0000256" key="2">
    <source>
        <dbReference type="ARBA" id="ARBA00004613"/>
    </source>
</evidence>
<dbReference type="GO" id="GO:0004497">
    <property type="term" value="F:monooxygenase activity"/>
    <property type="evidence" value="ECO:0007669"/>
    <property type="project" value="UniProtKB-KW"/>
</dbReference>
<dbReference type="EMBL" id="JAPDFR010000011">
    <property type="protein sequence ID" value="KAK0382670.1"/>
    <property type="molecule type" value="Genomic_DNA"/>
</dbReference>
<dbReference type="PANTHER" id="PTHR33353">
    <property type="entry name" value="PUTATIVE (AFU_ORTHOLOGUE AFUA_1G12560)-RELATED"/>
    <property type="match status" value="1"/>
</dbReference>
<comment type="catalytic activity">
    <reaction evidence="14">
        <text>[(1-&gt;4)-beta-D-glucosyl]n+m + reduced acceptor + O2 = 4-dehydro-beta-D-glucosyl-[(1-&gt;4)-beta-D-glucosyl]n-1 + [(1-&gt;4)-beta-D-glucosyl]m + acceptor + H2O.</text>
        <dbReference type="EC" id="1.14.99.56"/>
    </reaction>
</comment>
<evidence type="ECO:0000256" key="9">
    <source>
        <dbReference type="ARBA" id="ARBA00023033"/>
    </source>
</evidence>
<keyword evidence="4" id="KW-0479">Metal-binding</keyword>
<evidence type="ECO:0000256" key="5">
    <source>
        <dbReference type="ARBA" id="ARBA00022729"/>
    </source>
</evidence>
<evidence type="ECO:0000256" key="4">
    <source>
        <dbReference type="ARBA" id="ARBA00022723"/>
    </source>
</evidence>
<keyword evidence="5 16" id="KW-0732">Signal</keyword>
<keyword evidence="7" id="KW-0560">Oxidoreductase</keyword>
<evidence type="ECO:0000313" key="18">
    <source>
        <dbReference type="EMBL" id="KAK0382670.1"/>
    </source>
</evidence>
<dbReference type="Proteomes" id="UP001175261">
    <property type="component" value="Unassembled WGS sequence"/>
</dbReference>
<gene>
    <name evidence="18" type="ORF">NLU13_9976</name>
</gene>
<feature type="chain" id="PRO_5041232116" description="lytic cellulose monooxygenase (C4-dehydrogenating)" evidence="16">
    <location>
        <begin position="20"/>
        <end position="283"/>
    </location>
</feature>
<keyword evidence="8" id="KW-0186">Copper</keyword>
<keyword evidence="11" id="KW-0119">Carbohydrate metabolism</keyword>